<sequence>MFQWNWDSIARECTNFVGPAGYGYVQVNPPQEHIQGDSWWTDYQAVSYQLTSKHGNRDQFANMVQACHAAGVGVIVDTIWNHMSGVDSGNGYAGSSFTKYNYPGIYQDSDFHACRHGIDQWNNATSIQTCQLAGLADLATEKEHVRSRLAQYGNDLLSLNVDGLRIDAAKHMAVGDISNILSRLNKQGKNLYVTQEVVYGAGQPVTPNQYTQMGHVQEFRFKDALTAAFTGSSRLSDLQNLDNRGWVPSAKANVFVANHDTERDTHDLNYNSPSNTYMLANIFALAHPYGTPTVLSSYSFSSGDTGAPNGGTGVCSGNGGSNGWLCQHRWQAISGMVGFRNTVGNVDITNWTAPAAQRIAFGRGSLGFVAINNEDSEWWMKFHTSLPDGSYCDVISGKRSSNGKCNGSTITVSQGSFTATVPARGSIAIHAGAKSS</sequence>
<evidence type="ECO:0000256" key="2">
    <source>
        <dbReference type="ARBA" id="ARBA00001913"/>
    </source>
</evidence>
<feature type="domain" description="Glycosyl hydrolase family 13 catalytic" evidence="13">
    <location>
        <begin position="1"/>
        <end position="340"/>
    </location>
</feature>
<evidence type="ECO:0000259" key="13">
    <source>
        <dbReference type="SMART" id="SM00642"/>
    </source>
</evidence>
<dbReference type="InterPro" id="IPR006046">
    <property type="entry name" value="Alpha_amylase"/>
</dbReference>
<keyword evidence="6 11" id="KW-0378">Hydrolase</keyword>
<comment type="similarity">
    <text evidence="3 10">Belongs to the glycosyl hydrolase 13 family.</text>
</comment>
<evidence type="ECO:0000256" key="9">
    <source>
        <dbReference type="ARBA" id="ARBA00023295"/>
    </source>
</evidence>
<evidence type="ECO:0000313" key="14">
    <source>
        <dbReference type="EMBL" id="TBU29254.1"/>
    </source>
</evidence>
<keyword evidence="5" id="KW-0479">Metal-binding</keyword>
<dbReference type="Pfam" id="PF00128">
    <property type="entry name" value="Alpha-amylase"/>
    <property type="match status" value="1"/>
</dbReference>
<dbReference type="SUPFAM" id="SSF51445">
    <property type="entry name" value="(Trans)glycosidases"/>
    <property type="match status" value="1"/>
</dbReference>
<evidence type="ECO:0000256" key="6">
    <source>
        <dbReference type="ARBA" id="ARBA00022801"/>
    </source>
</evidence>
<evidence type="ECO:0000259" key="12">
    <source>
        <dbReference type="SMART" id="SM00632"/>
    </source>
</evidence>
<evidence type="ECO:0000256" key="4">
    <source>
        <dbReference type="ARBA" id="ARBA00012595"/>
    </source>
</evidence>
<dbReference type="OrthoDB" id="550577at2759"/>
<dbReference type="InterPro" id="IPR013780">
    <property type="entry name" value="Glyco_hydro_b"/>
</dbReference>
<dbReference type="InterPro" id="IPR006048">
    <property type="entry name" value="A-amylase/branching_C"/>
</dbReference>
<proteinExistence type="inferred from homology"/>
<dbReference type="Gene3D" id="3.20.20.80">
    <property type="entry name" value="Glycosidases"/>
    <property type="match status" value="1"/>
</dbReference>
<organism evidence="14">
    <name type="scientific">Dichomitus squalens</name>
    <dbReference type="NCBI Taxonomy" id="114155"/>
    <lineage>
        <taxon>Eukaryota</taxon>
        <taxon>Fungi</taxon>
        <taxon>Dikarya</taxon>
        <taxon>Basidiomycota</taxon>
        <taxon>Agaricomycotina</taxon>
        <taxon>Agaricomycetes</taxon>
        <taxon>Polyporales</taxon>
        <taxon>Polyporaceae</taxon>
        <taxon>Dichomitus</taxon>
    </lineage>
</organism>
<evidence type="ECO:0000256" key="5">
    <source>
        <dbReference type="ARBA" id="ARBA00022723"/>
    </source>
</evidence>
<dbReference type="GO" id="GO:0004556">
    <property type="term" value="F:alpha-amylase activity"/>
    <property type="evidence" value="ECO:0007669"/>
    <property type="project" value="UniProtKB-UniRule"/>
</dbReference>
<dbReference type="GO" id="GO:0046872">
    <property type="term" value="F:metal ion binding"/>
    <property type="evidence" value="ECO:0007669"/>
    <property type="project" value="UniProtKB-KW"/>
</dbReference>
<dbReference type="SMART" id="SM00642">
    <property type="entry name" value="Aamy"/>
    <property type="match status" value="1"/>
</dbReference>
<evidence type="ECO:0000256" key="11">
    <source>
        <dbReference type="RuleBase" id="RU361134"/>
    </source>
</evidence>
<dbReference type="SUPFAM" id="SSF51011">
    <property type="entry name" value="Glycosyl hydrolase domain"/>
    <property type="match status" value="1"/>
</dbReference>
<evidence type="ECO:0000256" key="10">
    <source>
        <dbReference type="RuleBase" id="RU003615"/>
    </source>
</evidence>
<dbReference type="PRINTS" id="PR00110">
    <property type="entry name" value="ALPHAAMYLASE"/>
</dbReference>
<dbReference type="Pfam" id="PF02806">
    <property type="entry name" value="Alpha-amylase_C"/>
    <property type="match status" value="1"/>
</dbReference>
<dbReference type="EMBL" id="ML143414">
    <property type="protein sequence ID" value="TBU29254.1"/>
    <property type="molecule type" value="Genomic_DNA"/>
</dbReference>
<comment type="catalytic activity">
    <reaction evidence="1 11">
        <text>Endohydrolysis of (1-&gt;4)-alpha-D-glucosidic linkages in polysaccharides containing three or more (1-&gt;4)-alpha-linked D-glucose units.</text>
        <dbReference type="EC" id="3.2.1.1"/>
    </reaction>
</comment>
<evidence type="ECO:0000256" key="1">
    <source>
        <dbReference type="ARBA" id="ARBA00000548"/>
    </source>
</evidence>
<dbReference type="Proteomes" id="UP000292957">
    <property type="component" value="Unassembled WGS sequence"/>
</dbReference>
<feature type="domain" description="Alpha-amylase C-terminal" evidence="12">
    <location>
        <begin position="349"/>
        <end position="434"/>
    </location>
</feature>
<dbReference type="SMART" id="SM00632">
    <property type="entry name" value="Aamy_C"/>
    <property type="match status" value="1"/>
</dbReference>
<protein>
    <recommendedName>
        <fullName evidence="4 11">Alpha-amylase</fullName>
        <ecNumber evidence="4 11">3.2.1.1</ecNumber>
    </recommendedName>
</protein>
<name>A0A4Q9MNH0_9APHY</name>
<dbReference type="InterPro" id="IPR017853">
    <property type="entry name" value="GH"/>
</dbReference>
<dbReference type="CDD" id="cd11317">
    <property type="entry name" value="AmyAc_bac_euk_AmyA"/>
    <property type="match status" value="1"/>
</dbReference>
<dbReference type="EC" id="3.2.1.1" evidence="4 11"/>
<keyword evidence="8 11" id="KW-0119">Carbohydrate metabolism</keyword>
<dbReference type="InterPro" id="IPR031319">
    <property type="entry name" value="A-amylase_C"/>
</dbReference>
<keyword evidence="7" id="KW-0106">Calcium</keyword>
<dbReference type="PANTHER" id="PTHR43447">
    <property type="entry name" value="ALPHA-AMYLASE"/>
    <property type="match status" value="1"/>
</dbReference>
<evidence type="ECO:0000256" key="3">
    <source>
        <dbReference type="ARBA" id="ARBA00008061"/>
    </source>
</evidence>
<dbReference type="AlphaFoldDB" id="A0A4Q9MNH0"/>
<evidence type="ECO:0000256" key="7">
    <source>
        <dbReference type="ARBA" id="ARBA00022837"/>
    </source>
</evidence>
<keyword evidence="9 11" id="KW-0326">Glycosidase</keyword>
<dbReference type="Gene3D" id="2.60.40.1180">
    <property type="entry name" value="Golgi alpha-mannosidase II"/>
    <property type="match status" value="1"/>
</dbReference>
<evidence type="ECO:0000256" key="8">
    <source>
        <dbReference type="ARBA" id="ARBA00023277"/>
    </source>
</evidence>
<reference evidence="14" key="1">
    <citation type="submission" date="2019-01" db="EMBL/GenBank/DDBJ databases">
        <title>Draft genome sequences of three monokaryotic isolates of the white-rot basidiomycete fungus Dichomitus squalens.</title>
        <authorList>
            <consortium name="DOE Joint Genome Institute"/>
            <person name="Lopez S.C."/>
            <person name="Andreopoulos B."/>
            <person name="Pangilinan J."/>
            <person name="Lipzen A."/>
            <person name="Riley R."/>
            <person name="Ahrendt S."/>
            <person name="Ng V."/>
            <person name="Barry K."/>
            <person name="Daum C."/>
            <person name="Grigoriev I.V."/>
            <person name="Hilden K.S."/>
            <person name="Makela M.R."/>
            <person name="de Vries R.P."/>
        </authorList>
    </citation>
    <scope>NUCLEOTIDE SEQUENCE [LARGE SCALE GENOMIC DNA]</scope>
    <source>
        <strain evidence="14">OM18370.1</strain>
    </source>
</reference>
<accession>A0A4Q9MNH0</accession>
<comment type="cofactor">
    <cofactor evidence="2">
        <name>Ca(2+)</name>
        <dbReference type="ChEBI" id="CHEBI:29108"/>
    </cofactor>
</comment>
<dbReference type="InterPro" id="IPR006047">
    <property type="entry name" value="GH13_cat_dom"/>
</dbReference>
<dbReference type="GO" id="GO:0005975">
    <property type="term" value="P:carbohydrate metabolic process"/>
    <property type="evidence" value="ECO:0007669"/>
    <property type="project" value="InterPro"/>
</dbReference>
<gene>
    <name evidence="14" type="ORF">BD311DRAFT_661459</name>
</gene>